<sequence length="83" mass="9479">MRLVLFCKSAPPPNHTLLYKPSVFLEIENLSLQHPGTWSPLPLQMWEYGKGGYPSRGQSFSCLISFILHIDRNADKSSYIVQK</sequence>
<comment type="caution">
    <text evidence="1">The sequence shown here is derived from an EMBL/GenBank/DDBJ whole genome shotgun (WGS) entry which is preliminary data.</text>
</comment>
<evidence type="ECO:0000313" key="2">
    <source>
        <dbReference type="Proteomes" id="UP000027821"/>
    </source>
</evidence>
<organism evidence="1 2">
    <name type="scientific">Anditalea andensis</name>
    <dbReference type="NCBI Taxonomy" id="1048983"/>
    <lineage>
        <taxon>Bacteria</taxon>
        <taxon>Pseudomonadati</taxon>
        <taxon>Bacteroidota</taxon>
        <taxon>Cytophagia</taxon>
        <taxon>Cytophagales</taxon>
        <taxon>Cytophagaceae</taxon>
        <taxon>Anditalea</taxon>
    </lineage>
</organism>
<proteinExistence type="predicted"/>
<accession>A0A074KX09</accession>
<keyword evidence="2" id="KW-1185">Reference proteome</keyword>
<gene>
    <name evidence="1" type="ORF">EL17_11375</name>
</gene>
<reference evidence="1 2" key="1">
    <citation type="submission" date="2014-04" db="EMBL/GenBank/DDBJ databases">
        <title>Characterization and application of a salt tolerant electro-active bacterium.</title>
        <authorList>
            <person name="Yang L."/>
            <person name="Wei S."/>
            <person name="Tay Q.X.M."/>
        </authorList>
    </citation>
    <scope>NUCLEOTIDE SEQUENCE [LARGE SCALE GENOMIC DNA]</scope>
    <source>
        <strain evidence="1 2">LY1</strain>
    </source>
</reference>
<dbReference type="Proteomes" id="UP000027821">
    <property type="component" value="Unassembled WGS sequence"/>
</dbReference>
<protein>
    <submittedName>
        <fullName evidence="1">Uncharacterized protein</fullName>
    </submittedName>
</protein>
<name>A0A074KX09_9BACT</name>
<dbReference type="STRING" id="1048983.EL17_11375"/>
<dbReference type="EMBL" id="JMIH01000021">
    <property type="protein sequence ID" value="KEO73499.1"/>
    <property type="molecule type" value="Genomic_DNA"/>
</dbReference>
<dbReference type="AlphaFoldDB" id="A0A074KX09"/>
<evidence type="ECO:0000313" key="1">
    <source>
        <dbReference type="EMBL" id="KEO73499.1"/>
    </source>
</evidence>